<comment type="cofactor">
    <cofactor evidence="1">
        <name>Mg(2+)</name>
        <dbReference type="ChEBI" id="CHEBI:18420"/>
    </cofactor>
</comment>
<evidence type="ECO:0000256" key="2">
    <source>
        <dbReference type="ARBA" id="ARBA00006706"/>
    </source>
</evidence>
<keyword evidence="3 6" id="KW-0808">Transferase</keyword>
<keyword evidence="5" id="KW-0460">Magnesium</keyword>
<keyword evidence="8" id="KW-1185">Reference proteome</keyword>
<dbReference type="SUPFAM" id="SSF48576">
    <property type="entry name" value="Terpenoid synthases"/>
    <property type="match status" value="1"/>
</dbReference>
<accession>V2QB11</accession>
<dbReference type="Proteomes" id="UP000017429">
    <property type="component" value="Chromosome"/>
</dbReference>
<dbReference type="PANTHER" id="PTHR12001:SF69">
    <property type="entry name" value="ALL TRANS-POLYPRENYL-DIPHOSPHATE SYNTHASE PDSS1"/>
    <property type="match status" value="1"/>
</dbReference>
<dbReference type="RefSeq" id="WP_023276454.1">
    <property type="nucleotide sequence ID" value="NZ_CP097562.1"/>
</dbReference>
<evidence type="ECO:0000313" key="8">
    <source>
        <dbReference type="Proteomes" id="UP000017429"/>
    </source>
</evidence>
<organism evidence="7 8">
    <name type="scientific">Mucispirillum schaedleri ASF457</name>
    <dbReference type="NCBI Taxonomy" id="1379858"/>
    <lineage>
        <taxon>Bacteria</taxon>
        <taxon>Pseudomonadati</taxon>
        <taxon>Deferribacterota</taxon>
        <taxon>Deferribacteres</taxon>
        <taxon>Deferribacterales</taxon>
        <taxon>Mucispirillaceae</taxon>
        <taxon>Mucispirillum</taxon>
    </lineage>
</organism>
<dbReference type="EMBL" id="CP097562">
    <property type="protein sequence ID" value="USF23387.1"/>
    <property type="molecule type" value="Genomic_DNA"/>
</dbReference>
<dbReference type="GO" id="GO:0106350">
    <property type="term" value="F:all-trans-octaprenyl-diphosphate synthase activity"/>
    <property type="evidence" value="ECO:0007669"/>
    <property type="project" value="UniProtKB-EC"/>
</dbReference>
<evidence type="ECO:0000256" key="5">
    <source>
        <dbReference type="ARBA" id="ARBA00022842"/>
    </source>
</evidence>
<dbReference type="eggNOG" id="COG0142">
    <property type="taxonomic scope" value="Bacteria"/>
</dbReference>
<evidence type="ECO:0000256" key="4">
    <source>
        <dbReference type="ARBA" id="ARBA00022723"/>
    </source>
</evidence>
<dbReference type="InterPro" id="IPR033749">
    <property type="entry name" value="Polyprenyl_synt_CS"/>
</dbReference>
<name>V2QB11_9BACT</name>
<dbReference type="CDD" id="cd00685">
    <property type="entry name" value="Trans_IPPS_HT"/>
    <property type="match status" value="1"/>
</dbReference>
<dbReference type="AlphaFoldDB" id="V2QB11"/>
<dbReference type="InterPro" id="IPR000092">
    <property type="entry name" value="Polyprenyl_synt"/>
</dbReference>
<dbReference type="PANTHER" id="PTHR12001">
    <property type="entry name" value="GERANYLGERANYL PYROPHOSPHATE SYNTHASE"/>
    <property type="match status" value="1"/>
</dbReference>
<reference evidence="7" key="3">
    <citation type="submission" date="2022-06" db="EMBL/GenBank/DDBJ databases">
        <title>Resources to Facilitate Use of the Altered Schaedler Flora (ASF) Mouse Model to Study Microbiome Function.</title>
        <authorList>
            <person name="Proctor A."/>
            <person name="Parvinroo S."/>
            <person name="Richie T."/>
            <person name="Jia X."/>
            <person name="Lee S.T.M."/>
            <person name="Karp P.D."/>
            <person name="Paley S."/>
            <person name="Kostic A.D."/>
            <person name="Pierre J.F."/>
            <person name="Wannemuehler M.J."/>
            <person name="Phillips G.J."/>
        </authorList>
    </citation>
    <scope>NUCLEOTIDE SEQUENCE</scope>
    <source>
        <strain evidence="7">ASF457</strain>
    </source>
</reference>
<reference evidence="7" key="1">
    <citation type="journal article" date="2014" name="Genome Announc.">
        <title>Draft genome sequences of the altered schaedler flora, a defined bacterial community from gnotobiotic mice.</title>
        <authorList>
            <person name="Wannemuehler M.J."/>
            <person name="Overstreet A.M."/>
            <person name="Ward D.V."/>
            <person name="Phillips G.J."/>
        </authorList>
    </citation>
    <scope>NUCLEOTIDE SEQUENCE</scope>
    <source>
        <strain evidence="7">ASF457</strain>
    </source>
</reference>
<dbReference type="InterPro" id="IPR008949">
    <property type="entry name" value="Isoprenoid_synthase_dom_sf"/>
</dbReference>
<dbReference type="SFLD" id="SFLDS00005">
    <property type="entry name" value="Isoprenoid_Synthase_Type_I"/>
    <property type="match status" value="1"/>
</dbReference>
<evidence type="ECO:0000313" key="7">
    <source>
        <dbReference type="EMBL" id="USF23387.1"/>
    </source>
</evidence>
<proteinExistence type="inferred from homology"/>
<comment type="similarity">
    <text evidence="2 6">Belongs to the FPP/GGPP synthase family.</text>
</comment>
<dbReference type="OrthoDB" id="9805316at2"/>
<dbReference type="KEGG" id="msch:N508_000445"/>
<sequence>MTAKDALNLVKEDVEKVEQFLKDDIKTSVHLINEVILYLLSSGGKRLRPVFLALSARMCGYKGENIPAMSAVIEYIHTATLLHDDIIDGAKYRRKCPTANSLYGNDVAVLCGDFLYSRSYITLTEYGAKQVQMILSSAALTMSEGEVIQLLKTGDINLTFDDYIQIITRKTAVLFSAACEIGGRLAEVSEDKIKALKNFGYYLGLGFQMTDDILDYMGNPEITGKKNGTDLFEGKLTLPVIKTLEKTNDSEKNIIAEIFKKKERNDDDLKVLKDIMIKYDIEKISEKTADEYINKSLNSLNVFEDNDYRKALIALALAMVGRIA</sequence>
<dbReference type="EC" id="2.5.1.90" evidence="7"/>
<evidence type="ECO:0000256" key="1">
    <source>
        <dbReference type="ARBA" id="ARBA00001946"/>
    </source>
</evidence>
<dbReference type="Pfam" id="PF00348">
    <property type="entry name" value="polyprenyl_synt"/>
    <property type="match status" value="1"/>
</dbReference>
<evidence type="ECO:0000256" key="6">
    <source>
        <dbReference type="RuleBase" id="RU004466"/>
    </source>
</evidence>
<dbReference type="GO" id="GO:0046872">
    <property type="term" value="F:metal ion binding"/>
    <property type="evidence" value="ECO:0007669"/>
    <property type="project" value="UniProtKB-KW"/>
</dbReference>
<keyword evidence="4" id="KW-0479">Metal-binding</keyword>
<protein>
    <submittedName>
        <fullName evidence="7">Octaprenyl diphosphate synthase</fullName>
        <ecNumber evidence="7">2.5.1.90</ecNumber>
    </submittedName>
</protein>
<dbReference type="GO" id="GO:0008299">
    <property type="term" value="P:isoprenoid biosynthetic process"/>
    <property type="evidence" value="ECO:0007669"/>
    <property type="project" value="InterPro"/>
</dbReference>
<reference evidence="7" key="2">
    <citation type="submission" date="2022-05" db="EMBL/GenBank/DDBJ databases">
        <authorList>
            <person name="Proctor A.L."/>
            <person name="Phillips G.J."/>
            <person name="Wannemuehler M.J."/>
        </authorList>
    </citation>
    <scope>NUCLEOTIDE SEQUENCE</scope>
    <source>
        <strain evidence="7">ASF457</strain>
    </source>
</reference>
<dbReference type="Gene3D" id="1.10.600.10">
    <property type="entry name" value="Farnesyl Diphosphate Synthase"/>
    <property type="match status" value="1"/>
</dbReference>
<evidence type="ECO:0000256" key="3">
    <source>
        <dbReference type="ARBA" id="ARBA00022679"/>
    </source>
</evidence>
<dbReference type="PROSITE" id="PS00444">
    <property type="entry name" value="POLYPRENYL_SYNTHASE_2"/>
    <property type="match status" value="1"/>
</dbReference>
<gene>
    <name evidence="7" type="primary">ispB</name>
    <name evidence="7" type="ORF">N508_000445</name>
</gene>